<feature type="compositionally biased region" description="Polar residues" evidence="1">
    <location>
        <begin position="103"/>
        <end position="117"/>
    </location>
</feature>
<proteinExistence type="predicted"/>
<dbReference type="AlphaFoldDB" id="A0AAN7ART9"/>
<dbReference type="Proteomes" id="UP001303160">
    <property type="component" value="Unassembled WGS sequence"/>
</dbReference>
<accession>A0AAN7ART9</accession>
<dbReference type="EMBL" id="MU863977">
    <property type="protein sequence ID" value="KAK4196779.1"/>
    <property type="molecule type" value="Genomic_DNA"/>
</dbReference>
<feature type="region of interest" description="Disordered" evidence="1">
    <location>
        <begin position="67"/>
        <end position="191"/>
    </location>
</feature>
<evidence type="ECO:0000313" key="3">
    <source>
        <dbReference type="Proteomes" id="UP001303160"/>
    </source>
</evidence>
<evidence type="ECO:0000313" key="2">
    <source>
        <dbReference type="EMBL" id="KAK4196779.1"/>
    </source>
</evidence>
<reference evidence="2" key="2">
    <citation type="submission" date="2023-05" db="EMBL/GenBank/DDBJ databases">
        <authorList>
            <consortium name="Lawrence Berkeley National Laboratory"/>
            <person name="Steindorff A."/>
            <person name="Hensen N."/>
            <person name="Bonometti L."/>
            <person name="Westerberg I."/>
            <person name="Brannstrom I.O."/>
            <person name="Guillou S."/>
            <person name="Cros-Aarteil S."/>
            <person name="Calhoun S."/>
            <person name="Haridas S."/>
            <person name="Kuo A."/>
            <person name="Mondo S."/>
            <person name="Pangilinan J."/>
            <person name="Riley R."/>
            <person name="Labutti K."/>
            <person name="Andreopoulos B."/>
            <person name="Lipzen A."/>
            <person name="Chen C."/>
            <person name="Yanf M."/>
            <person name="Daum C."/>
            <person name="Ng V."/>
            <person name="Clum A."/>
            <person name="Ohm R."/>
            <person name="Martin F."/>
            <person name="Silar P."/>
            <person name="Natvig D."/>
            <person name="Lalanne C."/>
            <person name="Gautier V."/>
            <person name="Ament-Velasquez S.L."/>
            <person name="Kruys A."/>
            <person name="Hutchinson M.I."/>
            <person name="Powell A.J."/>
            <person name="Barry K."/>
            <person name="Miller A.N."/>
            <person name="Grigoriev I.V."/>
            <person name="Debuchy R."/>
            <person name="Gladieux P."/>
            <person name="Thoren M.H."/>
            <person name="Johannesson H."/>
        </authorList>
    </citation>
    <scope>NUCLEOTIDE SEQUENCE</scope>
    <source>
        <strain evidence="2">CBS 315.58</strain>
    </source>
</reference>
<feature type="compositionally biased region" description="Polar residues" evidence="1">
    <location>
        <begin position="67"/>
        <end position="78"/>
    </location>
</feature>
<keyword evidence="3" id="KW-1185">Reference proteome</keyword>
<name>A0AAN7ART9_9PEZI</name>
<organism evidence="2 3">
    <name type="scientific">Triangularia verruculosa</name>
    <dbReference type="NCBI Taxonomy" id="2587418"/>
    <lineage>
        <taxon>Eukaryota</taxon>
        <taxon>Fungi</taxon>
        <taxon>Dikarya</taxon>
        <taxon>Ascomycota</taxon>
        <taxon>Pezizomycotina</taxon>
        <taxon>Sordariomycetes</taxon>
        <taxon>Sordariomycetidae</taxon>
        <taxon>Sordariales</taxon>
        <taxon>Podosporaceae</taxon>
        <taxon>Triangularia</taxon>
    </lineage>
</organism>
<feature type="compositionally biased region" description="Basic and acidic residues" evidence="1">
    <location>
        <begin position="169"/>
        <end position="187"/>
    </location>
</feature>
<evidence type="ECO:0000256" key="1">
    <source>
        <dbReference type="SAM" id="MobiDB-lite"/>
    </source>
</evidence>
<comment type="caution">
    <text evidence="2">The sequence shown here is derived from an EMBL/GenBank/DDBJ whole genome shotgun (WGS) entry which is preliminary data.</text>
</comment>
<sequence length="391" mass="42695">METINEAHSGPTTPAMAGPAAEVMMFTVKPTNKNAKEMPLSQPGRSVSMRVSVTKKTSLRIRNWVKRSNSSGEVSSRNADIDPSVTWPKIMHLGGGRVEDAPSTGTGAAQRSRTPSADSRRTQWLDFYSQDPEPPGLSTKPPTRHPPLSRPRPPNREIDLRPLPLRVPSLERKDEPPKSLTRKDSKWKALPGLPTQNQRAYVHASTESADVEKFMGKIVLDSPPLPAEDDKKPDQVSLHVAVSQQKEADAGSILPNTVYAAMPGLGTPPPTPDSASGSTAMAVTITRSTASSTGKHFPSRKDSSAHARPPPHSHTLSESCVLTPVSPIGSTTGRYSRQERMWLHRNYRGEAPFLSAWGLDITSQHDREEGVGILKELMMEELRKGQGLFHT</sequence>
<protein>
    <submittedName>
        <fullName evidence="2">Uncharacterized protein</fullName>
    </submittedName>
</protein>
<feature type="region of interest" description="Disordered" evidence="1">
    <location>
        <begin position="287"/>
        <end position="318"/>
    </location>
</feature>
<gene>
    <name evidence="2" type="ORF">QBC40DRAFT_286761</name>
</gene>
<reference evidence="2" key="1">
    <citation type="journal article" date="2023" name="Mol. Phylogenet. Evol.">
        <title>Genome-scale phylogeny and comparative genomics of the fungal order Sordariales.</title>
        <authorList>
            <person name="Hensen N."/>
            <person name="Bonometti L."/>
            <person name="Westerberg I."/>
            <person name="Brannstrom I.O."/>
            <person name="Guillou S."/>
            <person name="Cros-Aarteil S."/>
            <person name="Calhoun S."/>
            <person name="Haridas S."/>
            <person name="Kuo A."/>
            <person name="Mondo S."/>
            <person name="Pangilinan J."/>
            <person name="Riley R."/>
            <person name="LaButti K."/>
            <person name="Andreopoulos B."/>
            <person name="Lipzen A."/>
            <person name="Chen C."/>
            <person name="Yan M."/>
            <person name="Daum C."/>
            <person name="Ng V."/>
            <person name="Clum A."/>
            <person name="Steindorff A."/>
            <person name="Ohm R.A."/>
            <person name="Martin F."/>
            <person name="Silar P."/>
            <person name="Natvig D.O."/>
            <person name="Lalanne C."/>
            <person name="Gautier V."/>
            <person name="Ament-Velasquez S.L."/>
            <person name="Kruys A."/>
            <person name="Hutchinson M.I."/>
            <person name="Powell A.J."/>
            <person name="Barry K."/>
            <person name="Miller A.N."/>
            <person name="Grigoriev I.V."/>
            <person name="Debuchy R."/>
            <person name="Gladieux P."/>
            <person name="Hiltunen Thoren M."/>
            <person name="Johannesson H."/>
        </authorList>
    </citation>
    <scope>NUCLEOTIDE SEQUENCE</scope>
    <source>
        <strain evidence="2">CBS 315.58</strain>
    </source>
</reference>